<evidence type="ECO:0000313" key="10">
    <source>
        <dbReference type="EMBL" id="TDE94158.1"/>
    </source>
</evidence>
<organism evidence="10 11">
    <name type="scientific">Occultella glacieicola</name>
    <dbReference type="NCBI Taxonomy" id="2518684"/>
    <lineage>
        <taxon>Bacteria</taxon>
        <taxon>Bacillati</taxon>
        <taxon>Actinomycetota</taxon>
        <taxon>Actinomycetes</taxon>
        <taxon>Micrococcales</taxon>
        <taxon>Ruaniaceae</taxon>
        <taxon>Occultella</taxon>
    </lineage>
</organism>
<feature type="transmembrane region" description="Helical" evidence="7">
    <location>
        <begin position="310"/>
        <end position="329"/>
    </location>
</feature>
<dbReference type="InterPro" id="IPR000515">
    <property type="entry name" value="MetI-like"/>
</dbReference>
<protein>
    <submittedName>
        <fullName evidence="10">ABC transporter permease subunit</fullName>
    </submittedName>
</protein>
<dbReference type="PANTHER" id="PTHR30193:SF37">
    <property type="entry name" value="INNER MEMBRANE ABC TRANSPORTER PERMEASE PROTEIN YCJO"/>
    <property type="match status" value="1"/>
</dbReference>
<dbReference type="PROSITE" id="PS50928">
    <property type="entry name" value="ABC_TM1"/>
    <property type="match status" value="1"/>
</dbReference>
<evidence type="ECO:0000256" key="7">
    <source>
        <dbReference type="RuleBase" id="RU363032"/>
    </source>
</evidence>
<comment type="caution">
    <text evidence="10">The sequence shown here is derived from an EMBL/GenBank/DDBJ whole genome shotgun (WGS) entry which is preliminary data.</text>
</comment>
<keyword evidence="2 7" id="KW-0813">Transport</keyword>
<gene>
    <name evidence="10" type="ORF">EXU48_12005</name>
</gene>
<evidence type="ECO:0000313" key="11">
    <source>
        <dbReference type="Proteomes" id="UP000504882"/>
    </source>
</evidence>
<feature type="domain" description="ABC transmembrane type-1" evidence="9">
    <location>
        <begin position="115"/>
        <end position="326"/>
    </location>
</feature>
<comment type="subcellular location">
    <subcellularLocation>
        <location evidence="1 7">Cell membrane</location>
        <topology evidence="1 7">Multi-pass membrane protein</topology>
    </subcellularLocation>
</comment>
<dbReference type="CDD" id="cd06261">
    <property type="entry name" value="TM_PBP2"/>
    <property type="match status" value="1"/>
</dbReference>
<evidence type="ECO:0000256" key="6">
    <source>
        <dbReference type="ARBA" id="ARBA00023136"/>
    </source>
</evidence>
<evidence type="ECO:0000256" key="5">
    <source>
        <dbReference type="ARBA" id="ARBA00022989"/>
    </source>
</evidence>
<keyword evidence="11" id="KW-1185">Reference proteome</keyword>
<dbReference type="InterPro" id="IPR051393">
    <property type="entry name" value="ABC_transporter_permease"/>
</dbReference>
<dbReference type="InterPro" id="IPR035906">
    <property type="entry name" value="MetI-like_sf"/>
</dbReference>
<feature type="region of interest" description="Disordered" evidence="8">
    <location>
        <begin position="24"/>
        <end position="45"/>
    </location>
</feature>
<keyword evidence="5 7" id="KW-1133">Transmembrane helix</keyword>
<dbReference type="Pfam" id="PF00528">
    <property type="entry name" value="BPD_transp_1"/>
    <property type="match status" value="1"/>
</dbReference>
<keyword evidence="3" id="KW-1003">Cell membrane</keyword>
<dbReference type="PANTHER" id="PTHR30193">
    <property type="entry name" value="ABC TRANSPORTER PERMEASE PROTEIN"/>
    <property type="match status" value="1"/>
</dbReference>
<keyword evidence="4 7" id="KW-0812">Transmembrane</keyword>
<feature type="transmembrane region" description="Helical" evidence="7">
    <location>
        <begin position="55"/>
        <end position="80"/>
    </location>
</feature>
<name>A0ABY2E4M3_9MICO</name>
<dbReference type="Proteomes" id="UP000504882">
    <property type="component" value="Unassembled WGS sequence"/>
</dbReference>
<accession>A0ABY2E4M3</accession>
<evidence type="ECO:0000256" key="8">
    <source>
        <dbReference type="SAM" id="MobiDB-lite"/>
    </source>
</evidence>
<feature type="transmembrane region" description="Helical" evidence="7">
    <location>
        <begin position="152"/>
        <end position="172"/>
    </location>
</feature>
<dbReference type="SUPFAM" id="SSF161098">
    <property type="entry name" value="MetI-like"/>
    <property type="match status" value="1"/>
</dbReference>
<evidence type="ECO:0000256" key="4">
    <source>
        <dbReference type="ARBA" id="ARBA00022692"/>
    </source>
</evidence>
<keyword evidence="6 7" id="KW-0472">Membrane</keyword>
<dbReference type="Gene3D" id="1.10.3720.10">
    <property type="entry name" value="MetI-like"/>
    <property type="match status" value="1"/>
</dbReference>
<evidence type="ECO:0000256" key="2">
    <source>
        <dbReference type="ARBA" id="ARBA00022448"/>
    </source>
</evidence>
<feature type="transmembrane region" description="Helical" evidence="7">
    <location>
        <begin position="121"/>
        <end position="140"/>
    </location>
</feature>
<proteinExistence type="inferred from homology"/>
<sequence>MARPTPPRLWTNRRRKWMRSLPQALETAGRRPETPAGVRPTQRKRTRLRSPMARMGMLFVIPAALYVVVFQFIPVAYGLVLSFSDYSPLDRGGPEFIGWDNYASIFTDASFARAMGITGRYVLQVLPFTVAIALGLALLSNRVFRGVGLFRTGLYVPHVVSLTAVSMVWLWIYSDSGLVNQVLDFLGLAPQRWLTTQDAALNAVSAMRIWKALGSNMVLLLAGLQTVPKDLYEAARMDGANAWQQFRAVTLPGLRPMLTYVVAMDIIFLAQGFPEIFVLTQGGPYGSTTTVNYLIYTEAFQYNQMGSASAMAFVLFAFIAAFTIVAIRVGQGRRS</sequence>
<reference evidence="10 11" key="1">
    <citation type="submission" date="2019-03" db="EMBL/GenBank/DDBJ databases">
        <title>Genomic features of bacteria from cold environments.</title>
        <authorList>
            <person name="Shen L."/>
        </authorList>
    </citation>
    <scope>NUCLEOTIDE SEQUENCE [LARGE SCALE GENOMIC DNA]</scope>
    <source>
        <strain evidence="11">T3246-1</strain>
    </source>
</reference>
<dbReference type="EMBL" id="SMNA01000005">
    <property type="protein sequence ID" value="TDE94158.1"/>
    <property type="molecule type" value="Genomic_DNA"/>
</dbReference>
<evidence type="ECO:0000256" key="3">
    <source>
        <dbReference type="ARBA" id="ARBA00022475"/>
    </source>
</evidence>
<evidence type="ECO:0000256" key="1">
    <source>
        <dbReference type="ARBA" id="ARBA00004651"/>
    </source>
</evidence>
<comment type="similarity">
    <text evidence="7">Belongs to the binding-protein-dependent transport system permease family.</text>
</comment>
<evidence type="ECO:0000259" key="9">
    <source>
        <dbReference type="PROSITE" id="PS50928"/>
    </source>
</evidence>